<organism evidence="3 4">
    <name type="scientific">Microbacterium rhizomatis</name>
    <dbReference type="NCBI Taxonomy" id="1631477"/>
    <lineage>
        <taxon>Bacteria</taxon>
        <taxon>Bacillati</taxon>
        <taxon>Actinomycetota</taxon>
        <taxon>Actinomycetes</taxon>
        <taxon>Micrococcales</taxon>
        <taxon>Microbacteriaceae</taxon>
        <taxon>Microbacterium</taxon>
    </lineage>
</organism>
<dbReference type="GO" id="GO:0016853">
    <property type="term" value="F:isomerase activity"/>
    <property type="evidence" value="ECO:0007669"/>
    <property type="project" value="UniProtKB-KW"/>
</dbReference>
<dbReference type="Gene3D" id="3.20.20.150">
    <property type="entry name" value="Divalent-metal-dependent TIM barrel enzymes"/>
    <property type="match status" value="1"/>
</dbReference>
<dbReference type="SUPFAM" id="SSF51658">
    <property type="entry name" value="Xylose isomerase-like"/>
    <property type="match status" value="1"/>
</dbReference>
<evidence type="ECO:0000313" key="3">
    <source>
        <dbReference type="EMBL" id="KAA9105091.1"/>
    </source>
</evidence>
<dbReference type="Proteomes" id="UP000325827">
    <property type="component" value="Unassembled WGS sequence"/>
</dbReference>
<keyword evidence="4" id="KW-1185">Reference proteome</keyword>
<gene>
    <name evidence="3" type="ORF">F6B43_18805</name>
</gene>
<dbReference type="EMBL" id="VYSA01000006">
    <property type="protein sequence ID" value="KAA9105091.1"/>
    <property type="molecule type" value="Genomic_DNA"/>
</dbReference>
<protein>
    <submittedName>
        <fullName evidence="3">Sugar phosphate isomerase/epimerase</fullName>
    </submittedName>
</protein>
<dbReference type="Pfam" id="PF01261">
    <property type="entry name" value="AP_endonuc_2"/>
    <property type="match status" value="1"/>
</dbReference>
<evidence type="ECO:0000256" key="1">
    <source>
        <dbReference type="ARBA" id="ARBA00023277"/>
    </source>
</evidence>
<proteinExistence type="predicted"/>
<sequence>MPAMSDADDWVIAAAMLNFPGQHDAPVDIWRAALDQVSRAGFTDVDPTDSWVRVADLTPSRLADFMDAVADAGLRIPAISTARRSVIDPESGDENLAYSHRVIDTAAALGARHVSLALMRPLTPAQQTALWFWTAPGPADPDDEATWRRAVTRFQELGAHAESVGVEISLELYEDTYLGTAAGAVRLVQDIGSPAVGINPDLGNLVRRYGPVEPWLEIISATAPYARYWHVKNYARAEDFTTGAAMTTPTSMALGVIDYRTAIAVAISAGFSGAFCVENYGGDGLSVSAGNRDYLRSILPQRHLPE</sequence>
<evidence type="ECO:0000259" key="2">
    <source>
        <dbReference type="Pfam" id="PF01261"/>
    </source>
</evidence>
<keyword evidence="3" id="KW-0413">Isomerase</keyword>
<feature type="domain" description="Xylose isomerase-like TIM barrel" evidence="2">
    <location>
        <begin position="34"/>
        <end position="280"/>
    </location>
</feature>
<keyword evidence="1" id="KW-0119">Carbohydrate metabolism</keyword>
<dbReference type="AlphaFoldDB" id="A0A5J5IZL3"/>
<reference evidence="4" key="1">
    <citation type="submission" date="2019-09" db="EMBL/GenBank/DDBJ databases">
        <title>Mumia zhuanghuii sp. nov. isolated from the intestinal contents of plateau pika (Ochotona curzoniae) in the Qinghai-Tibet plateau of China.</title>
        <authorList>
            <person name="Tian Z."/>
        </authorList>
    </citation>
    <scope>NUCLEOTIDE SEQUENCE [LARGE SCALE GENOMIC DNA]</scope>
    <source>
        <strain evidence="4">JCM 30598</strain>
    </source>
</reference>
<dbReference type="PANTHER" id="PTHR12110">
    <property type="entry name" value="HYDROXYPYRUVATE ISOMERASE"/>
    <property type="match status" value="1"/>
</dbReference>
<name>A0A5J5IZL3_9MICO</name>
<evidence type="ECO:0000313" key="4">
    <source>
        <dbReference type="Proteomes" id="UP000325827"/>
    </source>
</evidence>
<dbReference type="InterPro" id="IPR036237">
    <property type="entry name" value="Xyl_isomerase-like_sf"/>
</dbReference>
<dbReference type="OrthoDB" id="3325478at2"/>
<dbReference type="PANTHER" id="PTHR12110:SF41">
    <property type="entry name" value="INOSOSE DEHYDRATASE"/>
    <property type="match status" value="1"/>
</dbReference>
<dbReference type="InterPro" id="IPR013022">
    <property type="entry name" value="Xyl_isomerase-like_TIM-brl"/>
</dbReference>
<accession>A0A5J5IZL3</accession>
<dbReference type="InterPro" id="IPR050312">
    <property type="entry name" value="IolE/XylAMocC-like"/>
</dbReference>
<comment type="caution">
    <text evidence="3">The sequence shown here is derived from an EMBL/GenBank/DDBJ whole genome shotgun (WGS) entry which is preliminary data.</text>
</comment>